<dbReference type="Proteomes" id="UP000094526">
    <property type="component" value="Unassembled WGS sequence"/>
</dbReference>
<feature type="compositionally biased region" description="Polar residues" evidence="1">
    <location>
        <begin position="127"/>
        <end position="138"/>
    </location>
</feature>
<reference evidence="3" key="1">
    <citation type="submission" date="2015-07" db="EMBL/GenBank/DDBJ databases">
        <authorList>
            <person name="Teixeira M.M."/>
            <person name="Souza R.C."/>
            <person name="Almeida L.G."/>
            <person name="Vicente V.A."/>
            <person name="de Hoog S."/>
            <person name="Bocca A.L."/>
            <person name="de Almeida S.R."/>
            <person name="Vasconcelos A.T."/>
            <person name="Felipe M.S."/>
        </authorList>
    </citation>
    <scope>NUCLEOTIDE SEQUENCE [LARGE SCALE GENOMIC DNA]</scope>
    <source>
        <strain evidence="3">KSF</strain>
    </source>
</reference>
<keyword evidence="3" id="KW-1185">Reference proteome</keyword>
<dbReference type="AlphaFoldDB" id="A0A1C1CDK1"/>
<gene>
    <name evidence="2" type="ORF">CLCR_01986</name>
</gene>
<dbReference type="EMBL" id="LGRB01000015">
    <property type="protein sequence ID" value="OCT46615.1"/>
    <property type="molecule type" value="Genomic_DNA"/>
</dbReference>
<feature type="region of interest" description="Disordered" evidence="1">
    <location>
        <begin position="126"/>
        <end position="368"/>
    </location>
</feature>
<feature type="compositionally biased region" description="Basic residues" evidence="1">
    <location>
        <begin position="139"/>
        <end position="151"/>
    </location>
</feature>
<evidence type="ECO:0000313" key="2">
    <source>
        <dbReference type="EMBL" id="OCT46615.1"/>
    </source>
</evidence>
<evidence type="ECO:0000313" key="3">
    <source>
        <dbReference type="Proteomes" id="UP000094526"/>
    </source>
</evidence>
<dbReference type="OrthoDB" id="10487876at2759"/>
<organism evidence="2 3">
    <name type="scientific">Cladophialophora carrionii</name>
    <dbReference type="NCBI Taxonomy" id="86049"/>
    <lineage>
        <taxon>Eukaryota</taxon>
        <taxon>Fungi</taxon>
        <taxon>Dikarya</taxon>
        <taxon>Ascomycota</taxon>
        <taxon>Pezizomycotina</taxon>
        <taxon>Eurotiomycetes</taxon>
        <taxon>Chaetothyriomycetidae</taxon>
        <taxon>Chaetothyriales</taxon>
        <taxon>Herpotrichiellaceae</taxon>
        <taxon>Cladophialophora</taxon>
    </lineage>
</organism>
<feature type="compositionally biased region" description="Polar residues" evidence="1">
    <location>
        <begin position="333"/>
        <end position="343"/>
    </location>
</feature>
<name>A0A1C1CDK1_9EURO</name>
<evidence type="ECO:0000256" key="1">
    <source>
        <dbReference type="SAM" id="MobiDB-lite"/>
    </source>
</evidence>
<proteinExistence type="predicted"/>
<accession>A0A1C1CDK1</accession>
<comment type="caution">
    <text evidence="2">The sequence shown here is derived from an EMBL/GenBank/DDBJ whole genome shotgun (WGS) entry which is preliminary data.</text>
</comment>
<feature type="compositionally biased region" description="Low complexity" evidence="1">
    <location>
        <begin position="228"/>
        <end position="245"/>
    </location>
</feature>
<feature type="compositionally biased region" description="Pro residues" evidence="1">
    <location>
        <begin position="294"/>
        <end position="310"/>
    </location>
</feature>
<feature type="region of interest" description="Disordered" evidence="1">
    <location>
        <begin position="22"/>
        <end position="49"/>
    </location>
</feature>
<dbReference type="VEuPathDB" id="FungiDB:CLCR_01986"/>
<sequence length="417" mass="46104">MSLLPYWLGLRPMTYTSYVKIRGGGNRKSPTPSTYLDESGESESSGSTMEVYCSQTIEGPGEASHSGCAQALEDLDTPPVDLFEEPNPHVVRRDLYIQAARQNRIRVEGLRDQAVLKAKEAIEQPMVTGSQAVPQRPSNVKKSRNKGRTKQRSQETHDPAFSPHPLDPPLPRGALDEQQQHARQARGLQVPPSLSKSCPLGGRRQARQHERRRVMTHARDRGHHRSFASPASTTPPATKPSTPDPIASVRAHDASSPSVTGGPLSLSFSRTPLTRGIYGTRHTDQSTSSFPTSPLRPPRPHLPPQGPSSSPPRNSHMDTAESEEHDVRGRRSQAPSPTPQHQQLPEAGRLPQQQKEKKAEQASAETKVMNDPDLEDICWEVNFLRTVVMRWLGIDSSHYRGWLEDEARHSNQGGRGA</sequence>
<feature type="compositionally biased region" description="Basic residues" evidence="1">
    <location>
        <begin position="204"/>
        <end position="226"/>
    </location>
</feature>
<protein>
    <submittedName>
        <fullName evidence="2">Uncharacterized protein</fullName>
    </submittedName>
</protein>